<keyword evidence="4" id="KW-1185">Reference proteome</keyword>
<keyword evidence="2" id="KW-0472">Membrane</keyword>
<evidence type="ECO:0000256" key="2">
    <source>
        <dbReference type="SAM" id="Phobius"/>
    </source>
</evidence>
<name>A0A225DPM4_9BACT</name>
<dbReference type="RefSeq" id="WP_088257962.1">
    <property type="nucleotide sequence ID" value="NZ_NIDE01000014.1"/>
</dbReference>
<evidence type="ECO:0000313" key="3">
    <source>
        <dbReference type="EMBL" id="OWK38127.1"/>
    </source>
</evidence>
<comment type="caution">
    <text evidence="3">The sequence shown here is derived from an EMBL/GenBank/DDBJ whole genome shotgun (WGS) entry which is preliminary data.</text>
</comment>
<reference evidence="4" key="1">
    <citation type="submission" date="2017-06" db="EMBL/GenBank/DDBJ databases">
        <title>Genome analysis of Fimbriiglobus ruber SP5, the first member of the order Planctomycetales with confirmed chitinolytic capability.</title>
        <authorList>
            <person name="Ravin N.V."/>
            <person name="Rakitin A.L."/>
            <person name="Ivanova A.A."/>
            <person name="Beletsky A.V."/>
            <person name="Kulichevskaya I.S."/>
            <person name="Mardanov A.V."/>
            <person name="Dedysh S.N."/>
        </authorList>
    </citation>
    <scope>NUCLEOTIDE SEQUENCE [LARGE SCALE GENOMIC DNA]</scope>
    <source>
        <strain evidence="4">SP5</strain>
    </source>
</reference>
<proteinExistence type="predicted"/>
<keyword evidence="2" id="KW-0812">Transmembrane</keyword>
<feature type="region of interest" description="Disordered" evidence="1">
    <location>
        <begin position="35"/>
        <end position="57"/>
    </location>
</feature>
<organism evidence="3 4">
    <name type="scientific">Fimbriiglobus ruber</name>
    <dbReference type="NCBI Taxonomy" id="1908690"/>
    <lineage>
        <taxon>Bacteria</taxon>
        <taxon>Pseudomonadati</taxon>
        <taxon>Planctomycetota</taxon>
        <taxon>Planctomycetia</taxon>
        <taxon>Gemmatales</taxon>
        <taxon>Gemmataceae</taxon>
        <taxon>Fimbriiglobus</taxon>
    </lineage>
</organism>
<keyword evidence="2" id="KW-1133">Transmembrane helix</keyword>
<protein>
    <submittedName>
        <fullName evidence="3">Uncharacterized protein</fullName>
    </submittedName>
</protein>
<feature type="transmembrane region" description="Helical" evidence="2">
    <location>
        <begin position="65"/>
        <end position="98"/>
    </location>
</feature>
<evidence type="ECO:0000313" key="4">
    <source>
        <dbReference type="Proteomes" id="UP000214646"/>
    </source>
</evidence>
<dbReference type="AlphaFoldDB" id="A0A225DPM4"/>
<gene>
    <name evidence="3" type="ORF">FRUB_07247</name>
</gene>
<dbReference type="Proteomes" id="UP000214646">
    <property type="component" value="Unassembled WGS sequence"/>
</dbReference>
<dbReference type="EMBL" id="NIDE01000014">
    <property type="protein sequence ID" value="OWK38127.1"/>
    <property type="molecule type" value="Genomic_DNA"/>
</dbReference>
<sequence length="100" mass="10495">MQNQDFVVVVEVVVVGMHGVVARSQVLVLATSGAAHGQPGQLDDTITHPPAPSPDSTQVPVRHVAVVVVLDVLVVLVLVQSMHVVVVLVVPVVVVVFVRT</sequence>
<accession>A0A225DPM4</accession>
<evidence type="ECO:0000256" key="1">
    <source>
        <dbReference type="SAM" id="MobiDB-lite"/>
    </source>
</evidence>